<dbReference type="PANTHER" id="PTHR43649">
    <property type="entry name" value="ARABINOSE-BINDING PROTEIN-RELATED"/>
    <property type="match status" value="1"/>
</dbReference>
<feature type="chain" id="PRO_5025585936" evidence="1">
    <location>
        <begin position="34"/>
        <end position="450"/>
    </location>
</feature>
<dbReference type="InterPro" id="IPR050490">
    <property type="entry name" value="Bact_solute-bd_prot1"/>
</dbReference>
<dbReference type="SUPFAM" id="SSF53850">
    <property type="entry name" value="Periplasmic binding protein-like II"/>
    <property type="match status" value="1"/>
</dbReference>
<dbReference type="InterPro" id="IPR006311">
    <property type="entry name" value="TAT_signal"/>
</dbReference>
<name>A0A6B0YTL3_9CHLR</name>
<evidence type="ECO:0000256" key="1">
    <source>
        <dbReference type="SAM" id="SignalP"/>
    </source>
</evidence>
<dbReference type="PROSITE" id="PS51257">
    <property type="entry name" value="PROKAR_LIPOPROTEIN"/>
    <property type="match status" value="1"/>
</dbReference>
<dbReference type="InterPro" id="IPR006059">
    <property type="entry name" value="SBP"/>
</dbReference>
<dbReference type="Pfam" id="PF13416">
    <property type="entry name" value="SBP_bac_8"/>
    <property type="match status" value="1"/>
</dbReference>
<organism evidence="2">
    <name type="scientific">Caldilineaceae bacterium SB0664_bin_27</name>
    <dbReference type="NCBI Taxonomy" id="2605260"/>
    <lineage>
        <taxon>Bacteria</taxon>
        <taxon>Bacillati</taxon>
        <taxon>Chloroflexota</taxon>
        <taxon>Caldilineae</taxon>
        <taxon>Caldilineales</taxon>
        <taxon>Caldilineaceae</taxon>
    </lineage>
</organism>
<evidence type="ECO:0000313" key="2">
    <source>
        <dbReference type="EMBL" id="MXY94436.1"/>
    </source>
</evidence>
<dbReference type="AlphaFoldDB" id="A0A6B0YTL3"/>
<dbReference type="PANTHER" id="PTHR43649:SF12">
    <property type="entry name" value="DIACETYLCHITOBIOSE BINDING PROTEIN DASA"/>
    <property type="match status" value="1"/>
</dbReference>
<keyword evidence="1" id="KW-0732">Signal</keyword>
<gene>
    <name evidence="2" type="ORF">F4Y42_13430</name>
</gene>
<reference evidence="2" key="1">
    <citation type="submission" date="2019-09" db="EMBL/GenBank/DDBJ databases">
        <title>Characterisation of the sponge microbiome using genome-centric metagenomics.</title>
        <authorList>
            <person name="Engelberts J.P."/>
            <person name="Robbins S.J."/>
            <person name="De Goeij J.M."/>
            <person name="Aranda M."/>
            <person name="Bell S.C."/>
            <person name="Webster N.S."/>
        </authorList>
    </citation>
    <scope>NUCLEOTIDE SEQUENCE</scope>
    <source>
        <strain evidence="2">SB0664_bin_27</strain>
    </source>
</reference>
<comment type="caution">
    <text evidence="2">The sequence shown here is derived from an EMBL/GenBank/DDBJ whole genome shotgun (WGS) entry which is preliminary data.</text>
</comment>
<feature type="signal peptide" evidence="1">
    <location>
        <begin position="1"/>
        <end position="33"/>
    </location>
</feature>
<accession>A0A6B0YTL3</accession>
<proteinExistence type="predicted"/>
<dbReference type="PROSITE" id="PS51318">
    <property type="entry name" value="TAT"/>
    <property type="match status" value="1"/>
</dbReference>
<protein>
    <submittedName>
        <fullName evidence="2">Extracellular solute-binding protein</fullName>
    </submittedName>
</protein>
<dbReference type="EMBL" id="VXRG01000109">
    <property type="protein sequence ID" value="MXY94436.1"/>
    <property type="molecule type" value="Genomic_DNA"/>
</dbReference>
<dbReference type="Gene3D" id="3.40.190.10">
    <property type="entry name" value="Periplasmic binding protein-like II"/>
    <property type="match status" value="1"/>
</dbReference>
<sequence length="450" mass="48614">MMATTERKLTRRTFLKATGFSAAAAALSACVVAAPTAGDEAAPAAEQIELDYWYIWGGRGGEGQVAGCDLFTEHNPNITMHPLTAGGVIVDKTLAAFAAGDPPDLVDLILCAPLAGRGALIAVDDYIESSTVVDLENYQAAHLEAVNWAGERWGLPANEGLGWLGLARNRNLVQAAGLDEDALPSDFEELHAWAEALEDIDDDGNVQTLGMDIRGILTYPDCWSVVMGKRYFDGETFEYNFDSEEFVEALQIAKSFYDRVGAEKIAEFKASQEGQPIPSPAAAGRVGLFSGGSWTPGSLALNAAEGLEFGFSFVPDGAGEGKMPFFAGTHTAMILNGSENVDAAWQFLEFTSTDEYNRRVYDVSGFIMGTKSFIDSLDMNTLYPGLDFYTTGFSEGTRVWGIAPDPNWYLAWDGFLSLEEEVGFGKTDPVEGLQFLQEQLTTELAKVLNA</sequence>